<dbReference type="HOGENOM" id="CLU_2081456_0_0_9"/>
<dbReference type="AlphaFoldDB" id="A4IJA4"/>
<dbReference type="eggNOG" id="ENOG5033CHE">
    <property type="taxonomic scope" value="Bacteria"/>
</dbReference>
<accession>A4IJA4</accession>
<name>A4IJA4_GEOTN</name>
<organism evidence="1 2">
    <name type="scientific">Geobacillus thermodenitrificans (strain NG80-2)</name>
    <dbReference type="NCBI Taxonomy" id="420246"/>
    <lineage>
        <taxon>Bacteria</taxon>
        <taxon>Bacillati</taxon>
        <taxon>Bacillota</taxon>
        <taxon>Bacilli</taxon>
        <taxon>Bacillales</taxon>
        <taxon>Anoxybacillaceae</taxon>
        <taxon>Geobacillus</taxon>
    </lineage>
</organism>
<dbReference type="Proteomes" id="UP000001578">
    <property type="component" value="Chromosome"/>
</dbReference>
<evidence type="ECO:0000313" key="1">
    <source>
        <dbReference type="EMBL" id="ABO65408.1"/>
    </source>
</evidence>
<protein>
    <submittedName>
        <fullName evidence="1">CsfB</fullName>
    </submittedName>
</protein>
<proteinExistence type="predicted"/>
<dbReference type="Pfam" id="PF10764">
    <property type="entry name" value="Gin"/>
    <property type="match status" value="1"/>
</dbReference>
<gene>
    <name evidence="1" type="primary">csfB</name>
    <name evidence="1" type="ordered locus">GTNG_0021</name>
</gene>
<reference evidence="1 2" key="1">
    <citation type="journal article" date="2007" name="Proc. Natl. Acad. Sci. U.S.A.">
        <title>Genome and proteome of long-chain alkane degrading Geobacillus thermodenitrificans NG80-2 isolated from a deep-subsurface oil reservoir.</title>
        <authorList>
            <person name="Feng L."/>
            <person name="Wang W."/>
            <person name="Cheng J."/>
            <person name="Ren Y."/>
            <person name="Zhao G."/>
            <person name="Gao C."/>
            <person name="Tang Y."/>
            <person name="Liu X."/>
            <person name="Han W."/>
            <person name="Peng X."/>
            <person name="Liu R."/>
            <person name="Wang L."/>
        </authorList>
    </citation>
    <scope>NUCLEOTIDE SEQUENCE [LARGE SCALE GENOMIC DNA]</scope>
    <source>
        <strain evidence="1 2">NG80-2</strain>
    </source>
</reference>
<dbReference type="KEGG" id="gtn:GTNG_0021"/>
<dbReference type="EMBL" id="CP000557">
    <property type="protein sequence ID" value="ABO65408.1"/>
    <property type="molecule type" value="Genomic_DNA"/>
</dbReference>
<evidence type="ECO:0000313" key="2">
    <source>
        <dbReference type="Proteomes" id="UP000001578"/>
    </source>
</evidence>
<dbReference type="InterPro" id="IPR019700">
    <property type="entry name" value="Sigma-G_inhibitor_Gin"/>
</dbReference>
<sequence>MFHARLAAFIFCHFFKFLLGKCSETRSIFPSTSIECYQYGKHRGWEVENVRVSVIDKNKREKVCIVCEQEKAEGIFLFGHFLCVDCHQAIVQTNTDDPNYAFYVQQLRKMMTSKIYS</sequence>